<protein>
    <submittedName>
        <fullName evidence="1">Uncharacterized protein</fullName>
    </submittedName>
</protein>
<sequence>MSELPEKIPLFLLDSNESTALFILHYTKWVGDLPSIPSFEWEICIIDLPKGEDLILGYDLLSNFNPIIFWKNGFITYDSSGIKSSSNDLSTAVNCVSLVGALKKPSLTPSVNIP</sequence>
<name>A0A9Q3JEF8_9BASI</name>
<gene>
    <name evidence="1" type="ORF">O181_100607</name>
</gene>
<comment type="caution">
    <text evidence="1">The sequence shown here is derived from an EMBL/GenBank/DDBJ whole genome shotgun (WGS) entry which is preliminary data.</text>
</comment>
<dbReference type="AlphaFoldDB" id="A0A9Q3JEF8"/>
<reference evidence="1" key="1">
    <citation type="submission" date="2021-03" db="EMBL/GenBank/DDBJ databases">
        <title>Draft genome sequence of rust myrtle Austropuccinia psidii MF-1, a brazilian biotype.</title>
        <authorList>
            <person name="Quecine M.C."/>
            <person name="Pachon D.M.R."/>
            <person name="Bonatelli M.L."/>
            <person name="Correr F.H."/>
            <person name="Franceschini L.M."/>
            <person name="Leite T.F."/>
            <person name="Margarido G.R.A."/>
            <person name="Almeida C.A."/>
            <person name="Ferrarezi J.A."/>
            <person name="Labate C.A."/>
        </authorList>
    </citation>
    <scope>NUCLEOTIDE SEQUENCE</scope>
    <source>
        <strain evidence="1">MF-1</strain>
    </source>
</reference>
<proteinExistence type="predicted"/>
<organism evidence="1 2">
    <name type="scientific">Austropuccinia psidii MF-1</name>
    <dbReference type="NCBI Taxonomy" id="1389203"/>
    <lineage>
        <taxon>Eukaryota</taxon>
        <taxon>Fungi</taxon>
        <taxon>Dikarya</taxon>
        <taxon>Basidiomycota</taxon>
        <taxon>Pucciniomycotina</taxon>
        <taxon>Pucciniomycetes</taxon>
        <taxon>Pucciniales</taxon>
        <taxon>Sphaerophragmiaceae</taxon>
        <taxon>Austropuccinia</taxon>
    </lineage>
</organism>
<dbReference type="Proteomes" id="UP000765509">
    <property type="component" value="Unassembled WGS sequence"/>
</dbReference>
<keyword evidence="2" id="KW-1185">Reference proteome</keyword>
<evidence type="ECO:0000313" key="1">
    <source>
        <dbReference type="EMBL" id="MBW0560892.1"/>
    </source>
</evidence>
<dbReference type="EMBL" id="AVOT02070186">
    <property type="protein sequence ID" value="MBW0560892.1"/>
    <property type="molecule type" value="Genomic_DNA"/>
</dbReference>
<accession>A0A9Q3JEF8</accession>
<evidence type="ECO:0000313" key="2">
    <source>
        <dbReference type="Proteomes" id="UP000765509"/>
    </source>
</evidence>